<organism evidence="2 3">
    <name type="scientific">Brevundimonas faecalis</name>
    <dbReference type="NCBI Taxonomy" id="947378"/>
    <lineage>
        <taxon>Bacteria</taxon>
        <taxon>Pseudomonadati</taxon>
        <taxon>Pseudomonadota</taxon>
        <taxon>Alphaproteobacteria</taxon>
        <taxon>Caulobacterales</taxon>
        <taxon>Caulobacteraceae</taxon>
        <taxon>Brevundimonas</taxon>
    </lineage>
</organism>
<proteinExistence type="predicted"/>
<dbReference type="EMBL" id="JBEPTF010000001">
    <property type="protein sequence ID" value="MET4682427.1"/>
    <property type="molecule type" value="Genomic_DNA"/>
</dbReference>
<reference evidence="2 3" key="1">
    <citation type="submission" date="2024-06" db="EMBL/GenBank/DDBJ databases">
        <title>Sorghum-associated microbial communities from plants grown in Nebraska, USA.</title>
        <authorList>
            <person name="Schachtman D."/>
        </authorList>
    </citation>
    <scope>NUCLEOTIDE SEQUENCE [LARGE SCALE GENOMIC DNA]</scope>
    <source>
        <strain evidence="2 3">2814</strain>
    </source>
</reference>
<dbReference type="Proteomes" id="UP001549313">
    <property type="component" value="Unassembled WGS sequence"/>
</dbReference>
<feature type="signal peptide" evidence="1">
    <location>
        <begin position="1"/>
        <end position="27"/>
    </location>
</feature>
<feature type="chain" id="PRO_5046396618" evidence="1">
    <location>
        <begin position="28"/>
        <end position="129"/>
    </location>
</feature>
<evidence type="ECO:0000256" key="1">
    <source>
        <dbReference type="SAM" id="SignalP"/>
    </source>
</evidence>
<name>A0ABV2R7A6_9CAUL</name>
<evidence type="ECO:0000313" key="2">
    <source>
        <dbReference type="EMBL" id="MET4682427.1"/>
    </source>
</evidence>
<accession>A0ABV2R7A6</accession>
<keyword evidence="1" id="KW-0732">Signal</keyword>
<gene>
    <name evidence="2" type="ORF">ABIE19_000336</name>
</gene>
<keyword evidence="3" id="KW-1185">Reference proteome</keyword>
<sequence>MKKQFIPVLASILAVTAVASTALPAAAQSYDRHGPSRGHGYEQDYRGWNPISQRKHNLERRIDRGVHTRQLSYREASRLKDELNGLVRLERNYMRGGLTRWERQDLNRRYDSLSAKVRYERRDNDGRRW</sequence>
<protein>
    <submittedName>
        <fullName evidence="2">Uncharacterized protein</fullName>
    </submittedName>
</protein>
<comment type="caution">
    <text evidence="2">The sequence shown here is derived from an EMBL/GenBank/DDBJ whole genome shotgun (WGS) entry which is preliminary data.</text>
</comment>
<evidence type="ECO:0000313" key="3">
    <source>
        <dbReference type="Proteomes" id="UP001549313"/>
    </source>
</evidence>
<dbReference type="RefSeq" id="WP_354087375.1">
    <property type="nucleotide sequence ID" value="NZ_JBEPTF010000001.1"/>
</dbReference>